<organism evidence="1 2">
    <name type="scientific">Cymbomonas tetramitiformis</name>
    <dbReference type="NCBI Taxonomy" id="36881"/>
    <lineage>
        <taxon>Eukaryota</taxon>
        <taxon>Viridiplantae</taxon>
        <taxon>Chlorophyta</taxon>
        <taxon>Pyramimonadophyceae</taxon>
        <taxon>Pyramimonadales</taxon>
        <taxon>Pyramimonadaceae</taxon>
        <taxon>Cymbomonas</taxon>
    </lineage>
</organism>
<dbReference type="Proteomes" id="UP001190700">
    <property type="component" value="Unassembled WGS sequence"/>
</dbReference>
<comment type="caution">
    <text evidence="1">The sequence shown here is derived from an EMBL/GenBank/DDBJ whole genome shotgun (WGS) entry which is preliminary data.</text>
</comment>
<keyword evidence="2" id="KW-1185">Reference proteome</keyword>
<name>A0AAE0LC89_9CHLO</name>
<sequence length="279" mass="31446">MPHAVTTVQGDYRNDHRLMIACVDGAVSAHASKDAGLRAFAECAYEFMHDRGIRCRLVLLDAAETYLLEKLIPELRAPTSLFAFVRDHFTEHDYVARDDTVKREIALTILAAFCAHIGVSAVEMTVSEFGVNHIAVTEISMALIHMNVLSLDDFYRIRARLGPSHAVYVDYLTLISKNDHLACLDKLVLHTYFAHAKMPLDAYACLLLSKHVDCTADVACMCVYFDDHPDICIRIVDAYVARHKYARMATTQLWDALCDRCSTARERLTTKHLRSIPNT</sequence>
<dbReference type="EMBL" id="LGRX02004665">
    <property type="protein sequence ID" value="KAK3279797.1"/>
    <property type="molecule type" value="Genomic_DNA"/>
</dbReference>
<protein>
    <submittedName>
        <fullName evidence="1">Uncharacterized protein</fullName>
    </submittedName>
</protein>
<reference evidence="1 2" key="1">
    <citation type="journal article" date="2015" name="Genome Biol. Evol.">
        <title>Comparative Genomics of a Bacterivorous Green Alga Reveals Evolutionary Causalities and Consequences of Phago-Mixotrophic Mode of Nutrition.</title>
        <authorList>
            <person name="Burns J.A."/>
            <person name="Paasch A."/>
            <person name="Narechania A."/>
            <person name="Kim E."/>
        </authorList>
    </citation>
    <scope>NUCLEOTIDE SEQUENCE [LARGE SCALE GENOMIC DNA]</scope>
    <source>
        <strain evidence="1 2">PLY_AMNH</strain>
    </source>
</reference>
<accession>A0AAE0LC89</accession>
<gene>
    <name evidence="1" type="ORF">CYMTET_12334</name>
</gene>
<proteinExistence type="predicted"/>
<evidence type="ECO:0000313" key="2">
    <source>
        <dbReference type="Proteomes" id="UP001190700"/>
    </source>
</evidence>
<evidence type="ECO:0000313" key="1">
    <source>
        <dbReference type="EMBL" id="KAK3279797.1"/>
    </source>
</evidence>
<dbReference type="AlphaFoldDB" id="A0AAE0LC89"/>